<dbReference type="STRING" id="1403537.Q428_10610"/>
<protein>
    <submittedName>
        <fullName evidence="7">Sodium pump decarboxylase subunit gamma</fullName>
    </submittedName>
</protein>
<evidence type="ECO:0000256" key="2">
    <source>
        <dbReference type="ARBA" id="ARBA00022475"/>
    </source>
</evidence>
<evidence type="ECO:0000256" key="6">
    <source>
        <dbReference type="SAM" id="Phobius"/>
    </source>
</evidence>
<evidence type="ECO:0000313" key="7">
    <source>
        <dbReference type="EMBL" id="EYE87937.1"/>
    </source>
</evidence>
<evidence type="ECO:0000313" key="8">
    <source>
        <dbReference type="Proteomes" id="UP000019681"/>
    </source>
</evidence>
<dbReference type="RefSeq" id="WP_051515108.1">
    <property type="nucleotide sequence ID" value="NZ_AZQP01000033.1"/>
</dbReference>
<keyword evidence="5 6" id="KW-0472">Membrane</keyword>
<dbReference type="GO" id="GO:0005886">
    <property type="term" value="C:plasma membrane"/>
    <property type="evidence" value="ECO:0007669"/>
    <property type="project" value="UniProtKB-SubCell"/>
</dbReference>
<dbReference type="InterPro" id="IPR005899">
    <property type="entry name" value="Na_pump_deCOase"/>
</dbReference>
<dbReference type="Proteomes" id="UP000019681">
    <property type="component" value="Unassembled WGS sequence"/>
</dbReference>
<gene>
    <name evidence="7" type="ORF">Q428_10610</name>
</gene>
<evidence type="ECO:0000256" key="4">
    <source>
        <dbReference type="ARBA" id="ARBA00022989"/>
    </source>
</evidence>
<keyword evidence="2" id="KW-1003">Cell membrane</keyword>
<keyword evidence="8" id="KW-1185">Reference proteome</keyword>
<dbReference type="GO" id="GO:0015081">
    <property type="term" value="F:sodium ion transmembrane transporter activity"/>
    <property type="evidence" value="ECO:0007669"/>
    <property type="project" value="InterPro"/>
</dbReference>
<evidence type="ECO:0000256" key="5">
    <source>
        <dbReference type="ARBA" id="ARBA00023136"/>
    </source>
</evidence>
<sequence length="182" mass="19834">MSLAEKLSLGLNTTVVCMLIVFIVLILLSFIIVIQNKILNFLTSLKSKKPEDTKIEEEVKPQLERNTVAMPSVVDKSGIVRGDAKLCGIADEETAAVIMAAVSEASDIPLSKLNIKSIRLLDEKTSGEMKISGLKDSEVAVVVAAVKEASGIPLTNLKIKSIKRLDDNWSNTAKQDQINKRM</sequence>
<reference evidence="7 8" key="1">
    <citation type="journal article" date="2014" name="Genome Announc.">
        <title>Draft Genome Sequence of Fervidicella metallireducens Strain AeBT, an Iron-Reducing Thermoanaerobe from the Great Artesian Basin.</title>
        <authorList>
            <person name="Patel B.K."/>
        </authorList>
    </citation>
    <scope>NUCLEOTIDE SEQUENCE [LARGE SCALE GENOMIC DNA]</scope>
    <source>
        <strain evidence="7 8">AeB</strain>
    </source>
</reference>
<proteinExistence type="predicted"/>
<dbReference type="AlphaFoldDB" id="A0A017RTE8"/>
<feature type="transmembrane region" description="Helical" evidence="6">
    <location>
        <begin position="12"/>
        <end position="34"/>
    </location>
</feature>
<keyword evidence="3 6" id="KW-0812">Transmembrane</keyword>
<organism evidence="7 8">
    <name type="scientific">Fervidicella metallireducens AeB</name>
    <dbReference type="NCBI Taxonomy" id="1403537"/>
    <lineage>
        <taxon>Bacteria</taxon>
        <taxon>Bacillati</taxon>
        <taxon>Bacillota</taxon>
        <taxon>Clostridia</taxon>
        <taxon>Eubacteriales</taxon>
        <taxon>Clostridiaceae</taxon>
        <taxon>Fervidicella</taxon>
    </lineage>
</organism>
<name>A0A017RTE8_9CLOT</name>
<keyword evidence="4 6" id="KW-1133">Transmembrane helix</keyword>
<dbReference type="OrthoDB" id="1958004at2"/>
<comment type="caution">
    <text evidence="7">The sequence shown here is derived from an EMBL/GenBank/DDBJ whole genome shotgun (WGS) entry which is preliminary data.</text>
</comment>
<evidence type="ECO:0000256" key="3">
    <source>
        <dbReference type="ARBA" id="ARBA00022692"/>
    </source>
</evidence>
<dbReference type="GO" id="GO:0036376">
    <property type="term" value="P:sodium ion export across plasma membrane"/>
    <property type="evidence" value="ECO:0007669"/>
    <property type="project" value="InterPro"/>
</dbReference>
<accession>A0A017RTE8</accession>
<dbReference type="EMBL" id="AZQP01000033">
    <property type="protein sequence ID" value="EYE87937.1"/>
    <property type="molecule type" value="Genomic_DNA"/>
</dbReference>
<evidence type="ECO:0000256" key="1">
    <source>
        <dbReference type="ARBA" id="ARBA00004236"/>
    </source>
</evidence>
<comment type="subcellular location">
    <subcellularLocation>
        <location evidence="1">Cell membrane</location>
    </subcellularLocation>
</comment>
<dbReference type="Pfam" id="PF04277">
    <property type="entry name" value="OAD_gamma"/>
    <property type="match status" value="1"/>
</dbReference>